<accession>F4XQR8</accession>
<name>F4XQR8_9CYAN</name>
<keyword evidence="1" id="KW-0812">Transmembrane</keyword>
<reference evidence="3" key="1">
    <citation type="journal article" date="2011" name="Proc. Natl. Acad. Sci. U.S.A.">
        <title>Genomic insights into the physiology and ecology of the marine filamentous cyanobacterium Lyngbya majuscula.</title>
        <authorList>
            <person name="Jones A.C."/>
            <person name="Monroe E.A."/>
            <person name="Podell S."/>
            <person name="Hess W.R."/>
            <person name="Klages S."/>
            <person name="Esquenazi E."/>
            <person name="Niessen S."/>
            <person name="Hoover H."/>
            <person name="Rothmann M."/>
            <person name="Lasken R.S."/>
            <person name="Yates J.R.III."/>
            <person name="Reinhardt R."/>
            <person name="Kube M."/>
            <person name="Burkart M.D."/>
            <person name="Allen E.E."/>
            <person name="Dorrestein P.C."/>
            <person name="Gerwick W.H."/>
            <person name="Gerwick L."/>
        </authorList>
    </citation>
    <scope>NUCLEOTIDE SEQUENCE [LARGE SCALE GENOMIC DNA]</scope>
    <source>
        <strain evidence="3">3L</strain>
    </source>
</reference>
<dbReference type="Proteomes" id="UP000003959">
    <property type="component" value="Unassembled WGS sequence"/>
</dbReference>
<keyword evidence="1" id="KW-0472">Membrane</keyword>
<proteinExistence type="predicted"/>
<evidence type="ECO:0000313" key="2">
    <source>
        <dbReference type="EMBL" id="EGJ33097.1"/>
    </source>
</evidence>
<organism evidence="2 3">
    <name type="scientific">Moorena producens 3L</name>
    <dbReference type="NCBI Taxonomy" id="489825"/>
    <lineage>
        <taxon>Bacteria</taxon>
        <taxon>Bacillati</taxon>
        <taxon>Cyanobacteriota</taxon>
        <taxon>Cyanophyceae</taxon>
        <taxon>Coleofasciculales</taxon>
        <taxon>Coleofasciculaceae</taxon>
        <taxon>Moorena</taxon>
    </lineage>
</organism>
<keyword evidence="3" id="KW-1185">Reference proteome</keyword>
<sequence length="83" mass="9839">MLFWDDIGLCYKGLSFQKMKGRSIWVCILPKIFDLKALYSKFFKAHVTPSAFLLPAIIFLILWERQNKIIKLPQNQKSKFLFL</sequence>
<gene>
    <name evidence="2" type="ORF">LYNGBM3L_54070</name>
</gene>
<dbReference type="HOGENOM" id="CLU_2538866_0_0_3"/>
<dbReference type="AlphaFoldDB" id="F4XQR8"/>
<feature type="transmembrane region" description="Helical" evidence="1">
    <location>
        <begin position="43"/>
        <end position="63"/>
    </location>
</feature>
<protein>
    <submittedName>
        <fullName evidence="2">Uncharacterized protein</fullName>
    </submittedName>
</protein>
<dbReference type="EMBL" id="GL890873">
    <property type="protein sequence ID" value="EGJ33097.1"/>
    <property type="molecule type" value="Genomic_DNA"/>
</dbReference>
<keyword evidence="1" id="KW-1133">Transmembrane helix</keyword>
<evidence type="ECO:0000256" key="1">
    <source>
        <dbReference type="SAM" id="Phobius"/>
    </source>
</evidence>
<evidence type="ECO:0000313" key="3">
    <source>
        <dbReference type="Proteomes" id="UP000003959"/>
    </source>
</evidence>